<evidence type="ECO:0000256" key="3">
    <source>
        <dbReference type="ARBA" id="ARBA00022737"/>
    </source>
</evidence>
<dbReference type="RefSeq" id="XP_008486036.1">
    <property type="nucleotide sequence ID" value="XM_008487814.2"/>
</dbReference>
<dbReference type="PROSITE" id="PS51450">
    <property type="entry name" value="LRR"/>
    <property type="match status" value="2"/>
</dbReference>
<dbReference type="SMART" id="SM00364">
    <property type="entry name" value="LRR_BAC"/>
    <property type="match status" value="4"/>
</dbReference>
<feature type="compositionally biased region" description="Low complexity" evidence="4">
    <location>
        <begin position="343"/>
        <end position="384"/>
    </location>
</feature>
<dbReference type="SMART" id="SM00369">
    <property type="entry name" value="LRR_TYP"/>
    <property type="match status" value="11"/>
</dbReference>
<dbReference type="GO" id="GO:0031012">
    <property type="term" value="C:extracellular matrix"/>
    <property type="evidence" value="ECO:0007669"/>
    <property type="project" value="TreeGrafter"/>
</dbReference>
<dbReference type="Proteomes" id="UP000079169">
    <property type="component" value="Unplaced"/>
</dbReference>
<evidence type="ECO:0000313" key="5">
    <source>
        <dbReference type="Proteomes" id="UP000079169"/>
    </source>
</evidence>
<accession>A0A1S3DQ23</accession>
<protein>
    <submittedName>
        <fullName evidence="6">Leucine-rich repeats and immunoglobulin-like domains protein 1</fullName>
    </submittedName>
</protein>
<feature type="region of interest" description="Disordered" evidence="4">
    <location>
        <begin position="332"/>
        <end position="384"/>
    </location>
</feature>
<keyword evidence="1" id="KW-0433">Leucine-rich repeat</keyword>
<gene>
    <name evidence="6" type="primary">LOC103522720</name>
</gene>
<evidence type="ECO:0000256" key="1">
    <source>
        <dbReference type="ARBA" id="ARBA00022614"/>
    </source>
</evidence>
<dbReference type="InterPro" id="IPR003591">
    <property type="entry name" value="Leu-rich_rpt_typical-subtyp"/>
</dbReference>
<dbReference type="SUPFAM" id="SSF52058">
    <property type="entry name" value="L domain-like"/>
    <property type="match status" value="1"/>
</dbReference>
<dbReference type="GO" id="GO:0005615">
    <property type="term" value="C:extracellular space"/>
    <property type="evidence" value="ECO:0007669"/>
    <property type="project" value="TreeGrafter"/>
</dbReference>
<dbReference type="STRING" id="121845.A0A1S3DQ23"/>
<keyword evidence="3" id="KW-0677">Repeat</keyword>
<name>A0A1S3DQ23_DIACI</name>
<dbReference type="Pfam" id="PF13855">
    <property type="entry name" value="LRR_8"/>
    <property type="match status" value="2"/>
</dbReference>
<evidence type="ECO:0000256" key="2">
    <source>
        <dbReference type="ARBA" id="ARBA00022729"/>
    </source>
</evidence>
<reference evidence="6" key="1">
    <citation type="submission" date="2025-08" db="UniProtKB">
        <authorList>
            <consortium name="RefSeq"/>
        </authorList>
    </citation>
    <scope>IDENTIFICATION</scope>
</reference>
<dbReference type="SMART" id="SM00365">
    <property type="entry name" value="LRR_SD22"/>
    <property type="match status" value="9"/>
</dbReference>
<dbReference type="PaxDb" id="121845-A0A1S3DQ23"/>
<feature type="non-terminal residue" evidence="6">
    <location>
        <position position="1"/>
    </location>
</feature>
<dbReference type="KEGG" id="dci:103522720"/>
<dbReference type="InterPro" id="IPR001611">
    <property type="entry name" value="Leu-rich_rpt"/>
</dbReference>
<dbReference type="InterPro" id="IPR050328">
    <property type="entry name" value="Dev_Immune_Receptor"/>
</dbReference>
<proteinExistence type="predicted"/>
<organism evidence="5 6">
    <name type="scientific">Diaphorina citri</name>
    <name type="common">Asian citrus psyllid</name>
    <dbReference type="NCBI Taxonomy" id="121845"/>
    <lineage>
        <taxon>Eukaryota</taxon>
        <taxon>Metazoa</taxon>
        <taxon>Ecdysozoa</taxon>
        <taxon>Arthropoda</taxon>
        <taxon>Hexapoda</taxon>
        <taxon>Insecta</taxon>
        <taxon>Pterygota</taxon>
        <taxon>Neoptera</taxon>
        <taxon>Paraneoptera</taxon>
        <taxon>Hemiptera</taxon>
        <taxon>Sternorrhyncha</taxon>
        <taxon>Psylloidea</taxon>
        <taxon>Psyllidae</taxon>
        <taxon>Diaphorininae</taxon>
        <taxon>Diaphorina</taxon>
    </lineage>
</organism>
<dbReference type="PRINTS" id="PR00019">
    <property type="entry name" value="LEURICHRPT"/>
</dbReference>
<keyword evidence="5" id="KW-1185">Reference proteome</keyword>
<dbReference type="AlphaFoldDB" id="A0A1S3DQ23"/>
<dbReference type="PANTHER" id="PTHR24373">
    <property type="entry name" value="SLIT RELATED LEUCINE-RICH REPEAT NEURONAL PROTEIN"/>
    <property type="match status" value="1"/>
</dbReference>
<keyword evidence="2" id="KW-0732">Signal</keyword>
<dbReference type="GeneID" id="103522720"/>
<dbReference type="Gene3D" id="3.80.10.10">
    <property type="entry name" value="Ribonuclease Inhibitor"/>
    <property type="match status" value="3"/>
</dbReference>
<dbReference type="PANTHER" id="PTHR24373:SF398">
    <property type="entry name" value="LEUCINE-RICH REPEAT-CONTAINING G-PROTEIN COUPLED RECEPTOR 6"/>
    <property type="match status" value="1"/>
</dbReference>
<dbReference type="InterPro" id="IPR032675">
    <property type="entry name" value="LRR_dom_sf"/>
</dbReference>
<sequence length="532" mass="59705">GLTDLNWLFLNNNRLKSLEGQLGTLSKLQLLVIEQNQLEALPSDIQLFSQLGSLYANNNRITSLDGLLRGLTKLQVFNMDFNQITMVRRDEFQNLHNLDSISLQNNQITSMNSSLSGLTKLAYLYLSHNQLTEFLLDDIRGLKRLRTVDLSYNKINKFGTRNEGKNQVQGVTNIFELKLQHNEIENLDGALMGIHGLSRLDLSHNKLRTISPDDFIGLDSLKMLDISHNLLTTLEETSKTFLPALEELFVSHNSLTRLDKDFHGLPVLCKADLAHNNIKAINIQLALKTQCQIFGLNSTLRIYLEGNPVLCDDSMRAVIDAMETINNNTKIHGETICQPDSNETSTTTTTTTTTTPEPTPAPTSTTTQRSTTSTTTQTPTTPIQEEYTETITLELPQPVETNNQIPVQDNLEKEKQPDVIRTPDERKRTLDDRVEETRNMPEERLIEEEILNEKVPEDIVSVIDAKIEAEKTPNRIPTAEPVTEIPPRVVNPPIATITKLSPLFSALGPDNVAYVVDNTTDVEFDSISVIKN</sequence>
<dbReference type="OMA" id="DCRIAWM"/>
<evidence type="ECO:0000256" key="4">
    <source>
        <dbReference type="SAM" id="MobiDB-lite"/>
    </source>
</evidence>
<evidence type="ECO:0000313" key="6">
    <source>
        <dbReference type="RefSeq" id="XP_008486036.1"/>
    </source>
</evidence>